<dbReference type="SUPFAM" id="SSF51430">
    <property type="entry name" value="NAD(P)-linked oxidoreductase"/>
    <property type="match status" value="1"/>
</dbReference>
<organism evidence="3 4">
    <name type="scientific">Trametes coccinea (strain BRFM310)</name>
    <name type="common">Pycnoporus coccineus</name>
    <dbReference type="NCBI Taxonomy" id="1353009"/>
    <lineage>
        <taxon>Eukaryota</taxon>
        <taxon>Fungi</taxon>
        <taxon>Dikarya</taxon>
        <taxon>Basidiomycota</taxon>
        <taxon>Agaricomycotina</taxon>
        <taxon>Agaricomycetes</taxon>
        <taxon>Polyporales</taxon>
        <taxon>Polyporaceae</taxon>
        <taxon>Trametes</taxon>
    </lineage>
</organism>
<evidence type="ECO:0000256" key="1">
    <source>
        <dbReference type="ARBA" id="ARBA00023002"/>
    </source>
</evidence>
<dbReference type="OrthoDB" id="37537at2759"/>
<dbReference type="GO" id="GO:0005737">
    <property type="term" value="C:cytoplasm"/>
    <property type="evidence" value="ECO:0007669"/>
    <property type="project" value="TreeGrafter"/>
</dbReference>
<gene>
    <name evidence="3" type="ORF">PYCCODRAFT_1425727</name>
</gene>
<dbReference type="GO" id="GO:0016491">
    <property type="term" value="F:oxidoreductase activity"/>
    <property type="evidence" value="ECO:0007669"/>
    <property type="project" value="UniProtKB-KW"/>
</dbReference>
<feature type="domain" description="NADP-dependent oxidoreductase" evidence="2">
    <location>
        <begin position="55"/>
        <end position="313"/>
    </location>
</feature>
<dbReference type="Proteomes" id="UP000193067">
    <property type="component" value="Unassembled WGS sequence"/>
</dbReference>
<dbReference type="PANTHER" id="PTHR43625:SF78">
    <property type="entry name" value="PYRIDOXAL REDUCTASE-RELATED"/>
    <property type="match status" value="1"/>
</dbReference>
<proteinExistence type="predicted"/>
<dbReference type="Gene3D" id="3.20.20.100">
    <property type="entry name" value="NADP-dependent oxidoreductase domain"/>
    <property type="match status" value="1"/>
</dbReference>
<dbReference type="PANTHER" id="PTHR43625">
    <property type="entry name" value="AFLATOXIN B1 ALDEHYDE REDUCTASE"/>
    <property type="match status" value="1"/>
</dbReference>
<sequence>MVKTTRLGGTAKDVVVGKVANTDSSMVGLAWAYVYDAFDTIKSGIDLLPPGAKMMLNSSEFYGPNWDIANIELLARFYEKYPEYVDKTFLSGAAKSFGLTSSKPEDLRRSVDICIKALRGTKKIDLFEPARIDRDVSIEDTMHALVEMVREGKFDHIGLSECSAATLRRGYAVYPISVVEIEISPMVYEEETKRVIAACAELDVAIAAYSPLGGGLTTGMIKDPMQTTGHWIKSLNVSQPENWEYNRRFVEAFAGYAAKKGCTPAQLSIAWVAALGEKIIPLPGSSKKERNLENIRGGDIELSPDDLAEIARIMKENPVKGNRGLATKAIDLKLWG</sequence>
<dbReference type="Pfam" id="PF00248">
    <property type="entry name" value="Aldo_ket_red"/>
    <property type="match status" value="1"/>
</dbReference>
<evidence type="ECO:0000313" key="4">
    <source>
        <dbReference type="Proteomes" id="UP000193067"/>
    </source>
</evidence>
<dbReference type="STRING" id="1353009.A0A1Y2INF3"/>
<dbReference type="AlphaFoldDB" id="A0A1Y2INF3"/>
<evidence type="ECO:0000313" key="3">
    <source>
        <dbReference type="EMBL" id="OSD01771.1"/>
    </source>
</evidence>
<protein>
    <submittedName>
        <fullName evidence="3">Aldo/keto reductase</fullName>
    </submittedName>
</protein>
<name>A0A1Y2INF3_TRAC3</name>
<keyword evidence="1" id="KW-0560">Oxidoreductase</keyword>
<accession>A0A1Y2INF3</accession>
<reference evidence="3 4" key="1">
    <citation type="journal article" date="2015" name="Biotechnol. Biofuels">
        <title>Enhanced degradation of softwood versus hardwood by the white-rot fungus Pycnoporus coccineus.</title>
        <authorList>
            <person name="Couturier M."/>
            <person name="Navarro D."/>
            <person name="Chevret D."/>
            <person name="Henrissat B."/>
            <person name="Piumi F."/>
            <person name="Ruiz-Duenas F.J."/>
            <person name="Martinez A.T."/>
            <person name="Grigoriev I.V."/>
            <person name="Riley R."/>
            <person name="Lipzen A."/>
            <person name="Berrin J.G."/>
            <person name="Master E.R."/>
            <person name="Rosso M.N."/>
        </authorList>
    </citation>
    <scope>NUCLEOTIDE SEQUENCE [LARGE SCALE GENOMIC DNA]</scope>
    <source>
        <strain evidence="3 4">BRFM310</strain>
    </source>
</reference>
<keyword evidence="4" id="KW-1185">Reference proteome</keyword>
<dbReference type="InterPro" id="IPR036812">
    <property type="entry name" value="NAD(P)_OxRdtase_dom_sf"/>
</dbReference>
<dbReference type="InterPro" id="IPR023210">
    <property type="entry name" value="NADP_OxRdtase_dom"/>
</dbReference>
<dbReference type="InterPro" id="IPR050791">
    <property type="entry name" value="Aldo-Keto_reductase"/>
</dbReference>
<dbReference type="EMBL" id="KZ084109">
    <property type="protein sequence ID" value="OSD01771.1"/>
    <property type="molecule type" value="Genomic_DNA"/>
</dbReference>
<evidence type="ECO:0000259" key="2">
    <source>
        <dbReference type="Pfam" id="PF00248"/>
    </source>
</evidence>